<dbReference type="EMBL" id="LFJC01000003">
    <property type="protein sequence ID" value="PIT06102.1"/>
    <property type="molecule type" value="Genomic_DNA"/>
</dbReference>
<feature type="domain" description="PDZ" evidence="12">
    <location>
        <begin position="276"/>
        <end position="346"/>
    </location>
</feature>
<dbReference type="SMART" id="SM00228">
    <property type="entry name" value="PDZ"/>
    <property type="match status" value="2"/>
</dbReference>
<evidence type="ECO:0000256" key="10">
    <source>
        <dbReference type="ARBA" id="ARBA00023016"/>
    </source>
</evidence>
<keyword evidence="10" id="KW-0346">Stress response</keyword>
<dbReference type="PANTHER" id="PTHR22939">
    <property type="entry name" value="SERINE PROTEASE FAMILY S1C HTRA-RELATED"/>
    <property type="match status" value="1"/>
</dbReference>
<evidence type="ECO:0000259" key="12">
    <source>
        <dbReference type="PROSITE" id="PS50106"/>
    </source>
</evidence>
<dbReference type="Pfam" id="PF17820">
    <property type="entry name" value="PDZ_6"/>
    <property type="match status" value="1"/>
</dbReference>
<dbReference type="PRINTS" id="PR00834">
    <property type="entry name" value="PROTEASES2C"/>
</dbReference>
<dbReference type="Proteomes" id="UP000228930">
    <property type="component" value="Unassembled WGS sequence"/>
</dbReference>
<proteinExistence type="inferred from homology"/>
<comment type="caution">
    <text evidence="13">The sequence shown here is derived from an EMBL/GenBank/DDBJ whole genome shotgun (WGS) entry which is preliminary data.</text>
</comment>
<evidence type="ECO:0000256" key="1">
    <source>
        <dbReference type="ARBA" id="ARBA00001772"/>
    </source>
</evidence>
<dbReference type="EC" id="3.4.21.107" evidence="4"/>
<comment type="similarity">
    <text evidence="3">Belongs to the peptidase S1C family.</text>
</comment>
<keyword evidence="9" id="KW-0720">Serine protease</keyword>
<dbReference type="InterPro" id="IPR001478">
    <property type="entry name" value="PDZ"/>
</dbReference>
<keyword evidence="14" id="KW-1185">Reference proteome</keyword>
<keyword evidence="6" id="KW-0645">Protease</keyword>
<dbReference type="SUPFAM" id="SSF50156">
    <property type="entry name" value="PDZ domain-like"/>
    <property type="match status" value="2"/>
</dbReference>
<evidence type="ECO:0000256" key="5">
    <source>
        <dbReference type="ARBA" id="ARBA00013958"/>
    </source>
</evidence>
<evidence type="ECO:0000256" key="9">
    <source>
        <dbReference type="ARBA" id="ARBA00022825"/>
    </source>
</evidence>
<reference evidence="13 14" key="1">
    <citation type="submission" date="2015-06" db="EMBL/GenBank/DDBJ databases">
        <title>Comparative genome analysis of nirS-carrying Bradyrhizobium sp. strains.</title>
        <authorList>
            <person name="Ishii S."/>
            <person name="Jang J."/>
            <person name="Nishizawa T."/>
            <person name="Senoo K."/>
        </authorList>
    </citation>
    <scope>NUCLEOTIDE SEQUENCE [LARGE SCALE GENOMIC DNA]</scope>
    <source>
        <strain evidence="13 14">TSA1</strain>
    </source>
</reference>
<evidence type="ECO:0000313" key="14">
    <source>
        <dbReference type="Proteomes" id="UP000228930"/>
    </source>
</evidence>
<dbReference type="InterPro" id="IPR001940">
    <property type="entry name" value="Peptidase_S1C"/>
</dbReference>
<dbReference type="Pfam" id="PF13365">
    <property type="entry name" value="Trypsin_2"/>
    <property type="match status" value="1"/>
</dbReference>
<dbReference type="PANTHER" id="PTHR22939:SF130">
    <property type="entry name" value="PERIPLASMIC SERINE ENDOPROTEASE DEGP-LIKE-RELATED"/>
    <property type="match status" value="1"/>
</dbReference>
<dbReference type="AlphaFoldDB" id="A0A2M6UNA5"/>
<evidence type="ECO:0000256" key="6">
    <source>
        <dbReference type="ARBA" id="ARBA00022670"/>
    </source>
</evidence>
<feature type="domain" description="PDZ" evidence="12">
    <location>
        <begin position="386"/>
        <end position="479"/>
    </location>
</feature>
<dbReference type="PROSITE" id="PS50106">
    <property type="entry name" value="PDZ"/>
    <property type="match status" value="2"/>
</dbReference>
<evidence type="ECO:0000256" key="4">
    <source>
        <dbReference type="ARBA" id="ARBA00013035"/>
    </source>
</evidence>
<evidence type="ECO:0000256" key="7">
    <source>
        <dbReference type="ARBA" id="ARBA00022764"/>
    </source>
</evidence>
<evidence type="ECO:0000256" key="3">
    <source>
        <dbReference type="ARBA" id="ARBA00010541"/>
    </source>
</evidence>
<dbReference type="Gene3D" id="2.30.42.10">
    <property type="match status" value="2"/>
</dbReference>
<dbReference type="Pfam" id="PF13180">
    <property type="entry name" value="PDZ_2"/>
    <property type="match status" value="1"/>
</dbReference>
<dbReference type="SUPFAM" id="SSF50494">
    <property type="entry name" value="Trypsin-like serine proteases"/>
    <property type="match status" value="1"/>
</dbReference>
<comment type="subcellular location">
    <subcellularLocation>
        <location evidence="2">Periplasm</location>
    </subcellularLocation>
</comment>
<evidence type="ECO:0000256" key="11">
    <source>
        <dbReference type="ARBA" id="ARBA00032850"/>
    </source>
</evidence>
<accession>A0A2M6UNA5</accession>
<dbReference type="InterPro" id="IPR041489">
    <property type="entry name" value="PDZ_6"/>
</dbReference>
<keyword evidence="8" id="KW-0378">Hydrolase</keyword>
<dbReference type="Gene3D" id="2.40.10.120">
    <property type="match status" value="1"/>
</dbReference>
<evidence type="ECO:0000256" key="8">
    <source>
        <dbReference type="ARBA" id="ARBA00022801"/>
    </source>
</evidence>
<organism evidence="13 14">
    <name type="scientific">Bradyrhizobium nitroreducens</name>
    <dbReference type="NCBI Taxonomy" id="709803"/>
    <lineage>
        <taxon>Bacteria</taxon>
        <taxon>Pseudomonadati</taxon>
        <taxon>Pseudomonadota</taxon>
        <taxon>Alphaproteobacteria</taxon>
        <taxon>Hyphomicrobiales</taxon>
        <taxon>Nitrobacteraceae</taxon>
        <taxon>Bradyrhizobium</taxon>
    </lineage>
</organism>
<keyword evidence="7" id="KW-0574">Periplasm</keyword>
<dbReference type="RefSeq" id="WP_100177244.1">
    <property type="nucleotide sequence ID" value="NZ_LFJC01000003.1"/>
</dbReference>
<evidence type="ECO:0000313" key="13">
    <source>
        <dbReference type="EMBL" id="PIT06102.1"/>
    </source>
</evidence>
<sequence>MILVNAGVRVVAVTCTGRLIALGLGVAMLGASLVPNGMGRAAAAEVDATGVNAPVGFAEIIERVRPAVVGIRVKTEPGSVDGERAQAFPPGSLLDRFFRQFGVQIPPDPTPGADVTVGSGFLISGDGDIVTNEHVVAKGVDIEVTMDDGKNYSARLIGSDPQTDLALIRISAPSDLPYVRFAAAEPRIGEWVLAIGDPFGLGGSVTAGIVSARGRDIGGESYNDFIQIDAPVNKGNSGGPSFNVRGEVIGVNTVIYSPSGGSVGVAFDVPAETVRLVVRQLRDKGYVSRGWVGVSLQEITPGIADAMNLRSTRGALVAQLDEGPAAKQGVEPGDVITSLNDHELKSPRDFARTVAAISPGTVINLRVQRNGQQNSIDVTVGELPRAPEVGKEKQAELRERSELGLTIAPARLVSGAGETGVVILEIRPGSGAADGGLQVGDIILAIGGHPVLAGADVDRMVNEARAQSRRTILVRIKRSGAMNFVAVPIT</sequence>
<dbReference type="GO" id="GO:0004252">
    <property type="term" value="F:serine-type endopeptidase activity"/>
    <property type="evidence" value="ECO:0007669"/>
    <property type="project" value="InterPro"/>
</dbReference>
<evidence type="ECO:0000256" key="2">
    <source>
        <dbReference type="ARBA" id="ARBA00004418"/>
    </source>
</evidence>
<dbReference type="GO" id="GO:0006508">
    <property type="term" value="P:proteolysis"/>
    <property type="evidence" value="ECO:0007669"/>
    <property type="project" value="UniProtKB-KW"/>
</dbReference>
<dbReference type="InterPro" id="IPR036034">
    <property type="entry name" value="PDZ_sf"/>
</dbReference>
<dbReference type="InterPro" id="IPR009003">
    <property type="entry name" value="Peptidase_S1_PA"/>
</dbReference>
<protein>
    <recommendedName>
        <fullName evidence="5">Probable periplasmic serine endoprotease DegP-like</fullName>
        <ecNumber evidence="4">3.4.21.107</ecNumber>
    </recommendedName>
    <alternativeName>
        <fullName evidence="11">Protease Do</fullName>
    </alternativeName>
</protein>
<name>A0A2M6UNA5_9BRAD</name>
<comment type="catalytic activity">
    <reaction evidence="1">
        <text>Acts on substrates that are at least partially unfolded. The cleavage site P1 residue is normally between a pair of hydrophobic residues, such as Val-|-Val.</text>
        <dbReference type="EC" id="3.4.21.107"/>
    </reaction>
</comment>
<gene>
    <name evidence="13" type="ORF">TSA1_15705</name>
</gene>